<dbReference type="OMA" id="FILNKNH"/>
<name>A0A8S1NEQ0_PARPR</name>
<keyword evidence="2" id="KW-0547">Nucleotide-binding</keyword>
<evidence type="ECO:0000256" key="4">
    <source>
        <dbReference type="ARBA" id="ARBA00022840"/>
    </source>
</evidence>
<accession>A0A8S1NEQ0</accession>
<dbReference type="InterPro" id="IPR045269">
    <property type="entry name" value="Atg1-like"/>
</dbReference>
<keyword evidence="3" id="KW-0418">Kinase</keyword>
<reference evidence="6" key="1">
    <citation type="submission" date="2021-01" db="EMBL/GenBank/DDBJ databases">
        <authorList>
            <consortium name="Genoscope - CEA"/>
            <person name="William W."/>
        </authorList>
    </citation>
    <scope>NUCLEOTIDE SEQUENCE</scope>
</reference>
<dbReference type="GO" id="GO:0005524">
    <property type="term" value="F:ATP binding"/>
    <property type="evidence" value="ECO:0007669"/>
    <property type="project" value="UniProtKB-KW"/>
</dbReference>
<dbReference type="PANTHER" id="PTHR24348">
    <property type="entry name" value="SERINE/THREONINE-PROTEIN KINASE UNC-51-RELATED"/>
    <property type="match status" value="1"/>
</dbReference>
<dbReference type="Proteomes" id="UP000688137">
    <property type="component" value="Unassembled WGS sequence"/>
</dbReference>
<proteinExistence type="predicted"/>
<evidence type="ECO:0000256" key="3">
    <source>
        <dbReference type="ARBA" id="ARBA00022777"/>
    </source>
</evidence>
<dbReference type="GO" id="GO:0005829">
    <property type="term" value="C:cytosol"/>
    <property type="evidence" value="ECO:0007669"/>
    <property type="project" value="TreeGrafter"/>
</dbReference>
<sequence>MNNQQRIKVSVYSYDPDDLIGSGYKSQVFKGRNDMNGEIVAIKVCDHSKMQHEIERQLLQQEITALQVLDSYNIVKMHCYCQNTNFTYIITEYCNQGDLADLIIKRGYIPENEAVLIFYQILTGFKEQISKGVIHRDLKPSNILISKGIYKIADYGFSKMVYSPKEKVYYNVGTTLYMPPQALTENKYSEKSDVWSLGVMFYQILSGKVPWQAGTEQEFVKVITTTPIQFSRNIKISSTAKDLIIKCLQLEENKRYNCNQLLEHDLFRCFQVRPSRKSVQFSLNNSQLDNLENRAKTSQSQQRTNLQVQRLQSSKNLPETRQELVNYGEAVQNILNLLKLILRIAKIVDHFDFFIEGGLKEKLLYFTIKHAIFKSKQLIFILNKNHSTIDQTKKSEFLHQSNLMNDTFRISFNKLWDSIHKDETLLNEILQDKRFAAAFDQSDLEVHSHYILMLPLLRCCITYLQNQLNLKLINVREQDQLDGVEEGGILLLTYLVVYLEICMQVVSNYEKSIFYLNEFKLKLVVEEKPQNLTKRQFLQICQKIKSLQLSYLQ</sequence>
<dbReference type="PROSITE" id="PS00108">
    <property type="entry name" value="PROTEIN_KINASE_ST"/>
    <property type="match status" value="1"/>
</dbReference>
<dbReference type="EMBL" id="CAJJDM010000090">
    <property type="protein sequence ID" value="CAD8091138.1"/>
    <property type="molecule type" value="Genomic_DNA"/>
</dbReference>
<organism evidence="6 7">
    <name type="scientific">Paramecium primaurelia</name>
    <dbReference type="NCBI Taxonomy" id="5886"/>
    <lineage>
        <taxon>Eukaryota</taxon>
        <taxon>Sar</taxon>
        <taxon>Alveolata</taxon>
        <taxon>Ciliophora</taxon>
        <taxon>Intramacronucleata</taxon>
        <taxon>Oligohymenophorea</taxon>
        <taxon>Peniculida</taxon>
        <taxon>Parameciidae</taxon>
        <taxon>Paramecium</taxon>
    </lineage>
</organism>
<dbReference type="SMART" id="SM00220">
    <property type="entry name" value="S_TKc"/>
    <property type="match status" value="1"/>
</dbReference>
<dbReference type="Pfam" id="PF00069">
    <property type="entry name" value="Pkinase"/>
    <property type="match status" value="1"/>
</dbReference>
<evidence type="ECO:0000256" key="1">
    <source>
        <dbReference type="ARBA" id="ARBA00022679"/>
    </source>
</evidence>
<evidence type="ECO:0000313" key="7">
    <source>
        <dbReference type="Proteomes" id="UP000688137"/>
    </source>
</evidence>
<dbReference type="GO" id="GO:0016020">
    <property type="term" value="C:membrane"/>
    <property type="evidence" value="ECO:0007669"/>
    <property type="project" value="TreeGrafter"/>
</dbReference>
<dbReference type="GO" id="GO:0004674">
    <property type="term" value="F:protein serine/threonine kinase activity"/>
    <property type="evidence" value="ECO:0007669"/>
    <property type="project" value="InterPro"/>
</dbReference>
<dbReference type="GO" id="GO:0000045">
    <property type="term" value="P:autophagosome assembly"/>
    <property type="evidence" value="ECO:0007669"/>
    <property type="project" value="TreeGrafter"/>
</dbReference>
<gene>
    <name evidence="6" type="ORF">PPRIM_AZ9-3.1.T0870149</name>
</gene>
<dbReference type="PANTHER" id="PTHR24348:SF22">
    <property type="entry name" value="NON-SPECIFIC SERINE_THREONINE PROTEIN KINASE"/>
    <property type="match status" value="1"/>
</dbReference>
<dbReference type="PROSITE" id="PS50011">
    <property type="entry name" value="PROTEIN_KINASE_DOM"/>
    <property type="match status" value="1"/>
</dbReference>
<keyword evidence="4" id="KW-0067">ATP-binding</keyword>
<evidence type="ECO:0000259" key="5">
    <source>
        <dbReference type="PROSITE" id="PS50011"/>
    </source>
</evidence>
<feature type="domain" description="Protein kinase" evidence="5">
    <location>
        <begin position="14"/>
        <end position="267"/>
    </location>
</feature>
<dbReference type="GO" id="GO:0010506">
    <property type="term" value="P:regulation of autophagy"/>
    <property type="evidence" value="ECO:0007669"/>
    <property type="project" value="InterPro"/>
</dbReference>
<dbReference type="AlphaFoldDB" id="A0A8S1NEQ0"/>
<dbReference type="GO" id="GO:0005776">
    <property type="term" value="C:autophagosome"/>
    <property type="evidence" value="ECO:0007669"/>
    <property type="project" value="TreeGrafter"/>
</dbReference>
<keyword evidence="7" id="KW-1185">Reference proteome</keyword>
<evidence type="ECO:0000313" key="6">
    <source>
        <dbReference type="EMBL" id="CAD8091138.1"/>
    </source>
</evidence>
<keyword evidence="1" id="KW-0808">Transferase</keyword>
<protein>
    <recommendedName>
        <fullName evidence="5">Protein kinase domain-containing protein</fullName>
    </recommendedName>
</protein>
<dbReference type="InterPro" id="IPR000719">
    <property type="entry name" value="Prot_kinase_dom"/>
</dbReference>
<dbReference type="GO" id="GO:0000407">
    <property type="term" value="C:phagophore assembly site"/>
    <property type="evidence" value="ECO:0007669"/>
    <property type="project" value="TreeGrafter"/>
</dbReference>
<evidence type="ECO:0000256" key="2">
    <source>
        <dbReference type="ARBA" id="ARBA00022741"/>
    </source>
</evidence>
<dbReference type="InterPro" id="IPR008271">
    <property type="entry name" value="Ser/Thr_kinase_AS"/>
</dbReference>
<comment type="caution">
    <text evidence="6">The sequence shown here is derived from an EMBL/GenBank/DDBJ whole genome shotgun (WGS) entry which is preliminary data.</text>
</comment>